<feature type="compositionally biased region" description="Basic and acidic residues" evidence="15">
    <location>
        <begin position="460"/>
        <end position="527"/>
    </location>
</feature>
<feature type="region of interest" description="Disordered" evidence="15">
    <location>
        <begin position="290"/>
        <end position="536"/>
    </location>
</feature>
<sequence>MSVRRSPRKTHVITVAKDEVSSTTKVKRPIKQDPDRALASIKKTKTQVVKKEEENQEHDISLLNRKDTTKPPLNWNIVYDLLETLRKKEKAPVDTMGCERLADGKATPIAQRFQTLVALMLSSQTKDTVTSVVVRKLQAELPGGLCLQDILDIDEMTLDSMIAAIGFHTKKASYLKRTAEILRDQYNGDIPDTIDGLTSLPGVGPKMGYLALQVAWDKNMGIGVDVHVHRICNRLGWVKTKIPEETRKSLQSWLPKDKWKSINPILVGYGQIICLPRGPRCDICPVSQYCPSSESEKATGSSKTEKNRGREQDSPKKGQESKQQPITSPKKEEERHKEDSVKASAVVSERVEKQQNKQNEKAKEEIDKNTTMKDHTSSEISTGKEPESDIDPWIQGDQKEKSIHQQSNEKQEHEKENSVDKNKSKIDNNSKSSRHQEPEEQQEKEEHHQQGNHQQGNHQQKQDKYGEHEQDKDQENRILHQKEKEPGDQEQKQHKHNEQLKHVEKEQDAKKEEHGEKKDDKEARPAQDDAANEQENIEQATNELSWQPDQEPTPTGNDLIQTEAQVDIDQVKTAAVESFFEGYGIAAGHAEDEFGGLGLIGVFEESSASRLEALCRLNMLTIISVLMLYCFFIHQK</sequence>
<dbReference type="Gene3D" id="1.10.1670.10">
    <property type="entry name" value="Helix-hairpin-Helix base-excision DNA repair enzymes (C-terminal)"/>
    <property type="match status" value="1"/>
</dbReference>
<dbReference type="OrthoDB" id="2099276at2759"/>
<evidence type="ECO:0000256" key="14">
    <source>
        <dbReference type="HAMAP-Rule" id="MF_03183"/>
    </source>
</evidence>
<dbReference type="InterPro" id="IPR000445">
    <property type="entry name" value="HhH_motif"/>
</dbReference>
<dbReference type="PROSITE" id="PS01155">
    <property type="entry name" value="ENDONUCLEASE_III_2"/>
    <property type="match status" value="1"/>
</dbReference>
<feature type="domain" description="HhH-GPD" evidence="16">
    <location>
        <begin position="121"/>
        <end position="272"/>
    </location>
</feature>
<keyword evidence="3" id="KW-0004">4Fe-4S</keyword>
<dbReference type="SMART" id="SM00525">
    <property type="entry name" value="FES"/>
    <property type="match status" value="1"/>
</dbReference>
<keyword evidence="5 14" id="KW-0227">DNA damage</keyword>
<evidence type="ECO:0000256" key="6">
    <source>
        <dbReference type="ARBA" id="ARBA00022801"/>
    </source>
</evidence>
<keyword evidence="11 14" id="KW-0456">Lyase</keyword>
<dbReference type="STRING" id="35722.A0A0B7NRN6"/>
<evidence type="ECO:0000313" key="18">
    <source>
        <dbReference type="Proteomes" id="UP000054107"/>
    </source>
</evidence>
<dbReference type="Proteomes" id="UP000054107">
    <property type="component" value="Unassembled WGS sequence"/>
</dbReference>
<keyword evidence="14" id="KW-0539">Nucleus</keyword>
<feature type="compositionally biased region" description="Basic and acidic residues" evidence="15">
    <location>
        <begin position="303"/>
        <end position="320"/>
    </location>
</feature>
<evidence type="ECO:0000256" key="11">
    <source>
        <dbReference type="ARBA" id="ARBA00023239"/>
    </source>
</evidence>
<dbReference type="Gene3D" id="1.10.340.30">
    <property type="entry name" value="Hypothetical protein, domain 2"/>
    <property type="match status" value="1"/>
</dbReference>
<dbReference type="SMART" id="SM00478">
    <property type="entry name" value="ENDO3c"/>
    <property type="match status" value="1"/>
</dbReference>
<comment type="cofactor">
    <cofactor evidence="1">
        <name>[4Fe-4S] cluster</name>
        <dbReference type="ChEBI" id="CHEBI:49883"/>
    </cofactor>
</comment>
<evidence type="ECO:0000256" key="2">
    <source>
        <dbReference type="ARBA" id="ARBA00008343"/>
    </source>
</evidence>
<proteinExistence type="inferred from homology"/>
<comment type="similarity">
    <text evidence="2 14">Belongs to the Nth/MutY family.</text>
</comment>
<evidence type="ECO:0000256" key="15">
    <source>
        <dbReference type="SAM" id="MobiDB-lite"/>
    </source>
</evidence>
<evidence type="ECO:0000256" key="13">
    <source>
        <dbReference type="ARBA" id="ARBA00044632"/>
    </source>
</evidence>
<evidence type="ECO:0000256" key="5">
    <source>
        <dbReference type="ARBA" id="ARBA00022763"/>
    </source>
</evidence>
<evidence type="ECO:0000256" key="4">
    <source>
        <dbReference type="ARBA" id="ARBA00022723"/>
    </source>
</evidence>
<keyword evidence="4" id="KW-0479">Metal-binding</keyword>
<keyword evidence="18" id="KW-1185">Reference proteome</keyword>
<evidence type="ECO:0000256" key="9">
    <source>
        <dbReference type="ARBA" id="ARBA00023014"/>
    </source>
</evidence>
<keyword evidence="6 14" id="KW-0378">Hydrolase</keyword>
<feature type="compositionally biased region" description="Basic and acidic residues" evidence="15">
    <location>
        <begin position="349"/>
        <end position="387"/>
    </location>
</feature>
<dbReference type="GO" id="GO:0005634">
    <property type="term" value="C:nucleus"/>
    <property type="evidence" value="ECO:0007669"/>
    <property type="project" value="UniProtKB-SubCell"/>
</dbReference>
<evidence type="ECO:0000256" key="12">
    <source>
        <dbReference type="ARBA" id="ARBA00023295"/>
    </source>
</evidence>
<dbReference type="InterPro" id="IPR023170">
    <property type="entry name" value="HhH_base_excis_C"/>
</dbReference>
<dbReference type="HAMAP" id="MF_03183">
    <property type="entry name" value="Endonuclease_III_Nth"/>
    <property type="match status" value="1"/>
</dbReference>
<evidence type="ECO:0000259" key="16">
    <source>
        <dbReference type="SMART" id="SM00478"/>
    </source>
</evidence>
<dbReference type="Pfam" id="PF00633">
    <property type="entry name" value="HHH"/>
    <property type="match status" value="1"/>
</dbReference>
<dbReference type="InterPro" id="IPR011257">
    <property type="entry name" value="DNA_glycosylase"/>
</dbReference>
<dbReference type="AlphaFoldDB" id="A0A0B7NRN6"/>
<dbReference type="EC" id="4.2.99.18" evidence="14"/>
<comment type="caution">
    <text evidence="14">Lacks conserved residue(s) required for the propagation of feature annotation.</text>
</comment>
<evidence type="ECO:0000256" key="7">
    <source>
        <dbReference type="ARBA" id="ARBA00022946"/>
    </source>
</evidence>
<dbReference type="GO" id="GO:0005739">
    <property type="term" value="C:mitochondrion"/>
    <property type="evidence" value="ECO:0007669"/>
    <property type="project" value="UniProtKB-SubCell"/>
</dbReference>
<evidence type="ECO:0000256" key="8">
    <source>
        <dbReference type="ARBA" id="ARBA00023004"/>
    </source>
</evidence>
<dbReference type="GO" id="GO:0006285">
    <property type="term" value="P:base-excision repair, AP site formation"/>
    <property type="evidence" value="ECO:0007669"/>
    <property type="project" value="UniProtKB-UniRule"/>
</dbReference>
<dbReference type="GO" id="GO:0051539">
    <property type="term" value="F:4 iron, 4 sulfur cluster binding"/>
    <property type="evidence" value="ECO:0007669"/>
    <property type="project" value="UniProtKB-KW"/>
</dbReference>
<gene>
    <name evidence="17" type="primary">PARPA_11962.1 scaffold 44745</name>
    <name evidence="14" type="synonym">NTH1</name>
</gene>
<dbReference type="GO" id="GO:0006289">
    <property type="term" value="P:nucleotide-excision repair"/>
    <property type="evidence" value="ECO:0007669"/>
    <property type="project" value="TreeGrafter"/>
</dbReference>
<evidence type="ECO:0000256" key="10">
    <source>
        <dbReference type="ARBA" id="ARBA00023204"/>
    </source>
</evidence>
<dbReference type="InterPro" id="IPR003651">
    <property type="entry name" value="Endonuclease3_FeS-loop_motif"/>
</dbReference>
<keyword evidence="12 14" id="KW-0326">Glycosidase</keyword>
<dbReference type="CDD" id="cd00056">
    <property type="entry name" value="ENDO3c"/>
    <property type="match status" value="1"/>
</dbReference>
<dbReference type="SUPFAM" id="SSF48150">
    <property type="entry name" value="DNA-glycosylase"/>
    <property type="match status" value="1"/>
</dbReference>
<reference evidence="17 18" key="1">
    <citation type="submission" date="2014-09" db="EMBL/GenBank/DDBJ databases">
        <authorList>
            <person name="Ellenberger Sabrina"/>
        </authorList>
    </citation>
    <scope>NUCLEOTIDE SEQUENCE [LARGE SCALE GENOMIC DNA]</scope>
    <source>
        <strain evidence="17 18">CBS 412.66</strain>
    </source>
</reference>
<evidence type="ECO:0000256" key="3">
    <source>
        <dbReference type="ARBA" id="ARBA00022485"/>
    </source>
</evidence>
<dbReference type="GO" id="GO:0140078">
    <property type="term" value="F:class I DNA-(apurinic or apyrimidinic site) endonuclease activity"/>
    <property type="evidence" value="ECO:0007669"/>
    <property type="project" value="UniProtKB-EC"/>
</dbReference>
<protein>
    <recommendedName>
        <fullName evidence="14">Endonuclease III homolog</fullName>
        <ecNumber evidence="14">3.2.2.-</ecNumber>
        <ecNumber evidence="14">4.2.99.18</ecNumber>
    </recommendedName>
    <alternativeName>
        <fullName evidence="14">Bifunctional DNA N-glycosylase/DNA-(apurinic or apyrimidinic site) lyase</fullName>
        <shortName evidence="14">DNA glycosylase/AP lyase</shortName>
    </alternativeName>
</protein>
<keyword evidence="10 14" id="KW-0234">DNA repair</keyword>
<dbReference type="Pfam" id="PF00730">
    <property type="entry name" value="HhH-GPD"/>
    <property type="match status" value="1"/>
</dbReference>
<keyword evidence="8" id="KW-0408">Iron</keyword>
<name>A0A0B7NRN6_9FUNG</name>
<accession>A0A0B7NRN6</accession>
<feature type="compositionally biased region" description="Basic and acidic residues" evidence="15">
    <location>
        <begin position="329"/>
        <end position="341"/>
    </location>
</feature>
<dbReference type="PANTHER" id="PTHR43286">
    <property type="entry name" value="ENDONUCLEASE III-LIKE PROTEIN 1"/>
    <property type="match status" value="1"/>
</dbReference>
<keyword evidence="7" id="KW-0809">Transit peptide</keyword>
<comment type="subcellular location">
    <subcellularLocation>
        <location evidence="14">Nucleus</location>
    </subcellularLocation>
    <subcellularLocation>
        <location evidence="14">Mitochondrion</location>
    </subcellularLocation>
</comment>
<feature type="compositionally biased region" description="Polar residues" evidence="15">
    <location>
        <begin position="290"/>
        <end position="302"/>
    </location>
</feature>
<dbReference type="GO" id="GO:0003677">
    <property type="term" value="F:DNA binding"/>
    <property type="evidence" value="ECO:0007669"/>
    <property type="project" value="UniProtKB-UniRule"/>
</dbReference>
<dbReference type="GO" id="GO:0000703">
    <property type="term" value="F:oxidized pyrimidine nucleobase lesion DNA N-glycosylase activity"/>
    <property type="evidence" value="ECO:0007669"/>
    <property type="project" value="UniProtKB-UniRule"/>
</dbReference>
<keyword evidence="14" id="KW-0496">Mitochondrion</keyword>
<organism evidence="17 18">
    <name type="scientific">Parasitella parasitica</name>
    <dbReference type="NCBI Taxonomy" id="35722"/>
    <lineage>
        <taxon>Eukaryota</taxon>
        <taxon>Fungi</taxon>
        <taxon>Fungi incertae sedis</taxon>
        <taxon>Mucoromycota</taxon>
        <taxon>Mucoromycotina</taxon>
        <taxon>Mucoromycetes</taxon>
        <taxon>Mucorales</taxon>
        <taxon>Mucorineae</taxon>
        <taxon>Mucoraceae</taxon>
        <taxon>Parasitella</taxon>
    </lineage>
</organism>
<evidence type="ECO:0000313" key="17">
    <source>
        <dbReference type="EMBL" id="CEP17664.1"/>
    </source>
</evidence>
<dbReference type="FunFam" id="1.10.340.30:FF:000005">
    <property type="entry name" value="Endonuclease III-like protein 1"/>
    <property type="match status" value="1"/>
</dbReference>
<evidence type="ECO:0000256" key="1">
    <source>
        <dbReference type="ARBA" id="ARBA00001966"/>
    </source>
</evidence>
<dbReference type="PANTHER" id="PTHR43286:SF1">
    <property type="entry name" value="ENDONUCLEASE III-LIKE PROTEIN 1"/>
    <property type="match status" value="1"/>
</dbReference>
<dbReference type="EMBL" id="LN733712">
    <property type="protein sequence ID" value="CEP17664.1"/>
    <property type="molecule type" value="Genomic_DNA"/>
</dbReference>
<dbReference type="InterPro" id="IPR004036">
    <property type="entry name" value="Endonuclease-III-like_CS2"/>
</dbReference>
<comment type="function">
    <text evidence="14">Bifunctional DNA N-glycosylase with associated apurinic/apyrimidinic (AP) lyase function that catalyzes the first step in base excision repair (BER), the primary repair pathway for the repair of oxidative DNA damage. The DNA N-glycosylase activity releases the damaged DNA base from DNA by cleaving the N-glycosidic bond, leaving an AP site. The AP lyase activity cleaves the phosphodiester bond 3' to the AP site by a beta-elimination. Primarily recognizes and repairs oxidative base damage of pyrimidines.</text>
</comment>
<dbReference type="InterPro" id="IPR030841">
    <property type="entry name" value="NTH1"/>
</dbReference>
<dbReference type="InterPro" id="IPR003265">
    <property type="entry name" value="HhH-GPD_domain"/>
</dbReference>
<feature type="compositionally biased region" description="Basic and acidic residues" evidence="15">
    <location>
        <begin position="397"/>
        <end position="438"/>
    </location>
</feature>
<dbReference type="GO" id="GO:0046872">
    <property type="term" value="F:metal ion binding"/>
    <property type="evidence" value="ECO:0007669"/>
    <property type="project" value="UniProtKB-KW"/>
</dbReference>
<comment type="catalytic activity">
    <reaction evidence="13 14">
        <text>2'-deoxyribonucleotide-(2'-deoxyribose 5'-phosphate)-2'-deoxyribonucleotide-DNA = a 3'-end 2'-deoxyribonucleotide-(2,3-dehydro-2,3-deoxyribose 5'-phosphate)-DNA + a 5'-end 5'-phospho-2'-deoxyribonucleoside-DNA + H(+)</text>
        <dbReference type="Rhea" id="RHEA:66592"/>
        <dbReference type="Rhea" id="RHEA-COMP:13180"/>
        <dbReference type="Rhea" id="RHEA-COMP:16897"/>
        <dbReference type="Rhea" id="RHEA-COMP:17067"/>
        <dbReference type="ChEBI" id="CHEBI:15378"/>
        <dbReference type="ChEBI" id="CHEBI:136412"/>
        <dbReference type="ChEBI" id="CHEBI:157695"/>
        <dbReference type="ChEBI" id="CHEBI:167181"/>
        <dbReference type="EC" id="4.2.99.18"/>
    </reaction>
</comment>
<dbReference type="EC" id="3.2.2.-" evidence="14"/>
<keyword evidence="9" id="KW-0411">Iron-sulfur</keyword>